<dbReference type="AlphaFoldDB" id="A0A090Q9Z5"/>
<accession>A0A090Q9Z5</accession>
<dbReference type="Proteomes" id="UP000029226">
    <property type="component" value="Unassembled WGS sequence"/>
</dbReference>
<evidence type="ECO:0000313" key="2">
    <source>
        <dbReference type="Proteomes" id="UP000029226"/>
    </source>
</evidence>
<proteinExistence type="predicted"/>
<comment type="caution">
    <text evidence="1">The sequence shown here is derived from an EMBL/GenBank/DDBJ whole genome shotgun (WGS) entry which is preliminary data.</text>
</comment>
<name>A0A090Q9Z5_NONUL</name>
<reference evidence="1 2" key="1">
    <citation type="journal article" date="2014" name="Genome Announc.">
        <title>Draft Genome Sequences of Marine Flavobacterium Nonlabens Strains NR17, NR24, NR27, NR32, NR33, and Ara13.</title>
        <authorList>
            <person name="Nakanishi M."/>
            <person name="Meirelles P."/>
            <person name="Suzuki R."/>
            <person name="Takatani N."/>
            <person name="Mino S."/>
            <person name="Suda W."/>
            <person name="Oshima K."/>
            <person name="Hattori M."/>
            <person name="Ohkuma M."/>
            <person name="Hosokawa M."/>
            <person name="Miyashita K."/>
            <person name="Thompson F.L."/>
            <person name="Niwa A."/>
            <person name="Sawabe T."/>
            <person name="Sawabe T."/>
        </authorList>
    </citation>
    <scope>NUCLEOTIDE SEQUENCE [LARGE SCALE GENOMIC DNA]</scope>
    <source>
        <strain evidence="2">JCM19314</strain>
    </source>
</reference>
<protein>
    <submittedName>
        <fullName evidence="1">Uncharacterized protein</fullName>
    </submittedName>
</protein>
<gene>
    <name evidence="1" type="ORF">JCM19314_3043</name>
</gene>
<dbReference type="EMBL" id="BBMM01000001">
    <property type="protein sequence ID" value="GAK99012.1"/>
    <property type="molecule type" value="Genomic_DNA"/>
</dbReference>
<sequence length="58" mass="6855">MLTALKINKKRYDQVIIALDEFKIQMMEVFAQQKSKENLLKNLEAMELELEEKDSINP</sequence>
<organism evidence="1 2">
    <name type="scientific">Nonlabens ulvanivorans</name>
    <name type="common">Persicivirga ulvanivorans</name>
    <dbReference type="NCBI Taxonomy" id="906888"/>
    <lineage>
        <taxon>Bacteria</taxon>
        <taxon>Pseudomonadati</taxon>
        <taxon>Bacteroidota</taxon>
        <taxon>Flavobacteriia</taxon>
        <taxon>Flavobacteriales</taxon>
        <taxon>Flavobacteriaceae</taxon>
        <taxon>Nonlabens</taxon>
    </lineage>
</organism>
<evidence type="ECO:0000313" key="1">
    <source>
        <dbReference type="EMBL" id="GAK99012.1"/>
    </source>
</evidence>